<dbReference type="EMBL" id="AEPE02000005">
    <property type="protein sequence ID" value="EFZ36894.1"/>
    <property type="molecule type" value="Genomic_DNA"/>
</dbReference>
<dbReference type="GO" id="GO:0009977">
    <property type="term" value="F:proton motive force dependent protein transmembrane transporter activity"/>
    <property type="evidence" value="ECO:0007669"/>
    <property type="project" value="TreeGrafter"/>
</dbReference>
<evidence type="ECO:0000256" key="3">
    <source>
        <dbReference type="ARBA" id="ARBA00022989"/>
    </source>
</evidence>
<keyword evidence="5" id="KW-0811">Translocation</keyword>
<dbReference type="InterPro" id="IPR002033">
    <property type="entry name" value="TatC"/>
</dbReference>
<keyword evidence="5" id="KW-0813">Transport</keyword>
<protein>
    <recommendedName>
        <fullName evidence="5">Sec-independent protein translocase protein TatC</fullName>
    </recommendedName>
</protein>
<reference evidence="6" key="1">
    <citation type="submission" date="2011-01" db="EMBL/GenBank/DDBJ databases">
        <authorList>
            <person name="Muzny D."/>
            <person name="Qin X."/>
            <person name="Buhay C."/>
            <person name="Dugan-Rocha S."/>
            <person name="Ding Y."/>
            <person name="Chen G."/>
            <person name="Hawes A."/>
            <person name="Holder M."/>
            <person name="Jhangiani S."/>
            <person name="Johnson A."/>
            <person name="Khan Z."/>
            <person name="Li Z."/>
            <person name="Liu W."/>
            <person name="Liu X."/>
            <person name="Perez L."/>
            <person name="Shen H."/>
            <person name="Wang Q."/>
            <person name="Watt J."/>
            <person name="Xi L."/>
            <person name="Xin Y."/>
            <person name="Zhou J."/>
            <person name="Deng J."/>
            <person name="Jiang H."/>
            <person name="Liu Y."/>
            <person name="Qu J."/>
            <person name="Song X.-Z."/>
            <person name="Zhang L."/>
            <person name="Villasana D."/>
            <person name="Johnson A."/>
            <person name="Liu J."/>
            <person name="Liyanage D."/>
            <person name="Lorensuhewa L."/>
            <person name="Robinson T."/>
            <person name="Song A."/>
            <person name="Song B.-B."/>
            <person name="Dinh H."/>
            <person name="Thornton R."/>
            <person name="Coyle M."/>
            <person name="Francisco L."/>
            <person name="Jackson L."/>
            <person name="Javaid M."/>
            <person name="Korchina V."/>
            <person name="Kovar C."/>
            <person name="Mata R."/>
            <person name="Mathew T."/>
            <person name="Ngo R."/>
            <person name="Nguyen L."/>
            <person name="Nguyen N."/>
            <person name="Okwuonu G."/>
            <person name="Ongeri F."/>
            <person name="Pham C."/>
            <person name="Simmons D."/>
            <person name="Wilczek-Boney K."/>
            <person name="Hale W."/>
            <person name="Jakkamsetti A."/>
            <person name="Pham P."/>
            <person name="Ruth R."/>
            <person name="San Lucas F."/>
            <person name="Warren J."/>
            <person name="Zhang J."/>
            <person name="Zhao Z."/>
            <person name="Zhou C."/>
            <person name="Zhu D."/>
            <person name="Lee S."/>
            <person name="Bess C."/>
            <person name="Blankenburg K."/>
            <person name="Forbes L."/>
            <person name="Fu Q."/>
            <person name="Gubbala S."/>
            <person name="Hirani K."/>
            <person name="Jayaseelan J.C."/>
            <person name="Lara F."/>
            <person name="Munidasa M."/>
            <person name="Palculict T."/>
            <person name="Patil S."/>
            <person name="Pu L.-L."/>
            <person name="Saada N."/>
            <person name="Tang L."/>
            <person name="Weissenberger G."/>
            <person name="Zhu Y."/>
            <person name="Hemphill L."/>
            <person name="Shang Y."/>
            <person name="Youmans B."/>
            <person name="Ayvaz T."/>
            <person name="Ross M."/>
            <person name="Santibanez J."/>
            <person name="Aqrawi P."/>
            <person name="Gross S."/>
            <person name="Joshi V."/>
            <person name="Fowler G."/>
            <person name="Nazareth L."/>
            <person name="Reid J."/>
            <person name="Worley K."/>
            <person name="Petrosino J."/>
            <person name="Highlander S."/>
            <person name="Gibbs R."/>
        </authorList>
    </citation>
    <scope>NUCLEOTIDE SEQUENCE [LARGE SCALE GENOMIC DNA]</scope>
    <source>
        <strain evidence="6">ATCC 33269</strain>
    </source>
</reference>
<evidence type="ECO:0000256" key="2">
    <source>
        <dbReference type="ARBA" id="ARBA00022692"/>
    </source>
</evidence>
<feature type="transmembrane region" description="Helical" evidence="5">
    <location>
        <begin position="20"/>
        <end position="47"/>
    </location>
</feature>
<accession>E7RRK6</accession>
<dbReference type="PANTHER" id="PTHR30371:SF0">
    <property type="entry name" value="SEC-INDEPENDENT PROTEIN TRANSLOCASE PROTEIN TATC, CHLOROPLASTIC-RELATED"/>
    <property type="match status" value="1"/>
</dbReference>
<keyword evidence="3 5" id="KW-1133">Transmembrane helix</keyword>
<keyword evidence="4 5" id="KW-0472">Membrane</keyword>
<dbReference type="Pfam" id="PF00902">
    <property type="entry name" value="TatC"/>
    <property type="match status" value="1"/>
</dbReference>
<evidence type="ECO:0000256" key="1">
    <source>
        <dbReference type="ARBA" id="ARBA00004141"/>
    </source>
</evidence>
<name>E7RRK6_9BACT</name>
<comment type="subunit">
    <text evidence="5">Forms a complex with TatA.</text>
</comment>
<proteinExistence type="inferred from homology"/>
<dbReference type="GO" id="GO:0043953">
    <property type="term" value="P:protein transport by the Tat complex"/>
    <property type="evidence" value="ECO:0007669"/>
    <property type="project" value="UniProtKB-UniRule"/>
</dbReference>
<organism evidence="6 7">
    <name type="scientific">Hoylesella oralis ATCC 33269</name>
    <dbReference type="NCBI Taxonomy" id="873533"/>
    <lineage>
        <taxon>Bacteria</taxon>
        <taxon>Pseudomonadati</taxon>
        <taxon>Bacteroidota</taxon>
        <taxon>Bacteroidia</taxon>
        <taxon>Bacteroidales</taxon>
        <taxon>Prevotellaceae</taxon>
        <taxon>Hoylesella</taxon>
    </lineage>
</organism>
<evidence type="ECO:0000256" key="5">
    <source>
        <dbReference type="HAMAP-Rule" id="MF_00902"/>
    </source>
</evidence>
<feature type="transmembrane region" description="Helical" evidence="5">
    <location>
        <begin position="167"/>
        <end position="194"/>
    </location>
</feature>
<dbReference type="HAMAP" id="MF_00902">
    <property type="entry name" value="TatC"/>
    <property type="match status" value="1"/>
</dbReference>
<evidence type="ECO:0000256" key="4">
    <source>
        <dbReference type="ARBA" id="ARBA00023136"/>
    </source>
</evidence>
<evidence type="ECO:0000313" key="7">
    <source>
        <dbReference type="Proteomes" id="UP000005580"/>
    </source>
</evidence>
<dbReference type="GO" id="GO:0065002">
    <property type="term" value="P:intracellular protein transmembrane transport"/>
    <property type="evidence" value="ECO:0007669"/>
    <property type="project" value="TreeGrafter"/>
</dbReference>
<keyword evidence="5" id="KW-0653">Protein transport</keyword>
<feature type="transmembrane region" description="Helical" evidence="5">
    <location>
        <begin position="206"/>
        <end position="237"/>
    </location>
</feature>
<comment type="caution">
    <text evidence="6">The sequence shown here is derived from an EMBL/GenBank/DDBJ whole genome shotgun (WGS) entry which is preliminary data.</text>
</comment>
<dbReference type="NCBIfam" id="TIGR00945">
    <property type="entry name" value="tatC"/>
    <property type="match status" value="1"/>
</dbReference>
<feature type="transmembrane region" description="Helical" evidence="5">
    <location>
        <begin position="79"/>
        <end position="101"/>
    </location>
</feature>
<dbReference type="STRING" id="28134.SAMN05444288_1444"/>
<dbReference type="RefSeq" id="WP_004369980.1">
    <property type="nucleotide sequence ID" value="NZ_GL833119.1"/>
</dbReference>
<evidence type="ECO:0000313" key="6">
    <source>
        <dbReference type="EMBL" id="EFZ36894.1"/>
    </source>
</evidence>
<gene>
    <name evidence="5 6" type="primary">tatC</name>
    <name evidence="6" type="ORF">HMPREF0663_11807</name>
</gene>
<keyword evidence="2 5" id="KW-0812">Transmembrane</keyword>
<dbReference type="Proteomes" id="UP000005580">
    <property type="component" value="Unassembled WGS sequence"/>
</dbReference>
<comment type="caution">
    <text evidence="5">Lacks conserved residue(s) required for the propagation of feature annotation.</text>
</comment>
<comment type="similarity">
    <text evidence="5">Belongs to the TatC family.</text>
</comment>
<comment type="function">
    <text evidence="5">Part of the twin-arginine translocation (Tat) system that transports large folded proteins containing a characteristic twin-arginine motif in their signal peptide across membranes.</text>
</comment>
<comment type="subcellular location">
    <subcellularLocation>
        <location evidence="5">Cell membrane</location>
        <topology evidence="5">Multi-pass membrane protein</topology>
    </subcellularLocation>
    <subcellularLocation>
        <location evidence="1">Membrane</location>
        <topology evidence="1">Multi-pass membrane protein</topology>
    </subcellularLocation>
</comment>
<dbReference type="eggNOG" id="COG0805">
    <property type="taxonomic scope" value="Bacteria"/>
</dbReference>
<dbReference type="GO" id="GO:0033281">
    <property type="term" value="C:TAT protein transport complex"/>
    <property type="evidence" value="ECO:0007669"/>
    <property type="project" value="UniProtKB-UniRule"/>
</dbReference>
<sequence length="256" mass="28647">MTTPNDLTFWEHLDVLRGCLLRILGVSVAFGIAAFCMKDTLFAVLLAPKDGDFITYRLLHIEPFSIQLVNIGLTEQFMVHMKTALCVGALCASPYILYQLYRFISPALYSNERRYAVRAVGCSYVMFIVGVTINYFLVFPLTVHFLGTYQVSAEVMSMLSLESYIDTLLMMSLVFGLVFEIPVISGLLAVMGVLRADWMRKFRRHAIVAILIVAAVITPTSDIFTLLIVSLPIWLLYEVSIGIVKKCEGPATLHSN</sequence>
<keyword evidence="5" id="KW-1003">Cell membrane</keyword>
<dbReference type="HOGENOM" id="CLU_031942_3_2_10"/>
<keyword evidence="7" id="KW-1185">Reference proteome</keyword>
<dbReference type="AlphaFoldDB" id="E7RRK6"/>
<dbReference type="PANTHER" id="PTHR30371">
    <property type="entry name" value="SEC-INDEPENDENT PROTEIN TRANSLOCASE PROTEIN TATC"/>
    <property type="match status" value="1"/>
</dbReference>
<dbReference type="PRINTS" id="PR01840">
    <property type="entry name" value="TATCFAMILY"/>
</dbReference>
<feature type="transmembrane region" description="Helical" evidence="5">
    <location>
        <begin position="122"/>
        <end position="147"/>
    </location>
</feature>